<accession>A0AA50KEU4</accession>
<dbReference type="GeneID" id="301337829"/>
<proteinExistence type="predicted"/>
<dbReference type="AlphaFoldDB" id="A0AA50KEU4"/>
<gene>
    <name evidence="1" type="ORF">RA178_01550</name>
</gene>
<sequence>MGTTNINREPSQVNYRYALYTLMGYLLLSQLTEAATIQVTAEYKPAPYDINGSKFINTTPCSVPEDYTGDFWCKGTASLEKEQAISIPTNITSKLISNDGKLEHAITYQKFTGEKTIELTKVGSGNVHKMKFQLTQIGAAQTPNIIKEAGTTGTYWTEFNVQGDCNYRLGMWAGAWAFDYFYDIKNANQKSGGVCYYNKFKSSFSSDKITLRRVYIGYKLQPPDPLKMENGTYKGSLTLNLGRNKDLDFGDATYSDSTVTIEFTLRVTHQLKVEFPAGSNKVILQPPKGWAPWINSGKTPPNLKAELPFRLWSSAIFYVSLSYCQYQNDGQCQLKNIKNSHKTNIEISYINGEGKSIPLSTTKYKFINTDGKYINVARKFLFEISKTNLTEMMKYPGSTYQGDVTIMFEAEIPPFLN</sequence>
<organism evidence="1">
    <name type="scientific">Shewanella oncorhynchi</name>
    <dbReference type="NCBI Taxonomy" id="2726434"/>
    <lineage>
        <taxon>Bacteria</taxon>
        <taxon>Pseudomonadati</taxon>
        <taxon>Pseudomonadota</taxon>
        <taxon>Gammaproteobacteria</taxon>
        <taxon>Alteromonadales</taxon>
        <taxon>Shewanellaceae</taxon>
        <taxon>Shewanella</taxon>
    </lineage>
</organism>
<reference evidence="1" key="1">
    <citation type="submission" date="2023-08" db="EMBL/GenBank/DDBJ databases">
        <title>Complete genome sequence of Shewanella oncorhynchi Z-P2, a siderophore putrebactin-producing bacterium.</title>
        <authorList>
            <person name="Zhang Y."/>
        </authorList>
    </citation>
    <scope>NUCLEOTIDE SEQUENCE</scope>
    <source>
        <strain evidence="1">Z-P2</strain>
    </source>
</reference>
<dbReference type="KEGG" id="sog:RA178_01550"/>
<dbReference type="RefSeq" id="WP_306684251.1">
    <property type="nucleotide sequence ID" value="NZ_CP132914.1"/>
</dbReference>
<protein>
    <submittedName>
        <fullName evidence="1">Uncharacterized protein</fullName>
    </submittedName>
</protein>
<evidence type="ECO:0000313" key="1">
    <source>
        <dbReference type="EMBL" id="WMB73337.1"/>
    </source>
</evidence>
<dbReference type="EMBL" id="CP132914">
    <property type="protein sequence ID" value="WMB73337.1"/>
    <property type="molecule type" value="Genomic_DNA"/>
</dbReference>
<name>A0AA50KEU4_9GAMM</name>
<dbReference type="Proteomes" id="UP001236800">
    <property type="component" value="Chromosome"/>
</dbReference>